<protein>
    <submittedName>
        <fullName evidence="1">Uncharacterized protein</fullName>
    </submittedName>
</protein>
<accession>A0A423K0G1</accession>
<proteinExistence type="predicted"/>
<dbReference type="RefSeq" id="WP_123511996.1">
    <property type="nucleotide sequence ID" value="NZ_JBNDIR010000001.1"/>
</dbReference>
<dbReference type="EMBL" id="MOBQ01000023">
    <property type="protein sequence ID" value="RON43948.1"/>
    <property type="molecule type" value="Genomic_DNA"/>
</dbReference>
<sequence>MSYQSTINGVYRLSDLAFVPSDPANRDWLEYLEWVALGGETLPLDSPPENKVSGQGVFAFLKRIV</sequence>
<dbReference type="OrthoDB" id="9157644at2"/>
<name>A0A423K0G1_9PSED</name>
<reference evidence="1 2" key="1">
    <citation type="submission" date="2016-10" db="EMBL/GenBank/DDBJ databases">
        <title>Comparative genome analysis of multiple Pseudomonas spp. focuses on biocontrol and plant growth promoting traits.</title>
        <authorList>
            <person name="Tao X.-Y."/>
            <person name="Taylor C.G."/>
        </authorList>
    </citation>
    <scope>NUCLEOTIDE SEQUENCE [LARGE SCALE GENOMIC DNA]</scope>
    <source>
        <strain evidence="1 2">37A10</strain>
    </source>
</reference>
<evidence type="ECO:0000313" key="2">
    <source>
        <dbReference type="Proteomes" id="UP000285349"/>
    </source>
</evidence>
<dbReference type="Proteomes" id="UP000285349">
    <property type="component" value="Unassembled WGS sequence"/>
</dbReference>
<evidence type="ECO:0000313" key="1">
    <source>
        <dbReference type="EMBL" id="RON43948.1"/>
    </source>
</evidence>
<organism evidence="1 2">
    <name type="scientific">Pseudomonas frederiksbergensis</name>
    <dbReference type="NCBI Taxonomy" id="104087"/>
    <lineage>
        <taxon>Bacteria</taxon>
        <taxon>Pseudomonadati</taxon>
        <taxon>Pseudomonadota</taxon>
        <taxon>Gammaproteobacteria</taxon>
        <taxon>Pseudomonadales</taxon>
        <taxon>Pseudomonadaceae</taxon>
        <taxon>Pseudomonas</taxon>
    </lineage>
</organism>
<comment type="caution">
    <text evidence="1">The sequence shown here is derived from an EMBL/GenBank/DDBJ whole genome shotgun (WGS) entry which is preliminary data.</text>
</comment>
<gene>
    <name evidence="1" type="ORF">BK666_18665</name>
</gene>
<dbReference type="AlphaFoldDB" id="A0A423K0G1"/>